<proteinExistence type="predicted"/>
<dbReference type="InterPro" id="IPR036259">
    <property type="entry name" value="MFS_trans_sf"/>
</dbReference>
<keyword evidence="1" id="KW-0812">Transmembrane</keyword>
<dbReference type="Proteomes" id="UP000026682">
    <property type="component" value="Unassembled WGS sequence"/>
</dbReference>
<evidence type="ECO:0000313" key="3">
    <source>
        <dbReference type="Proteomes" id="UP000026682"/>
    </source>
</evidence>
<keyword evidence="1" id="KW-0472">Membrane</keyword>
<keyword evidence="1" id="KW-1133">Transmembrane helix</keyword>
<dbReference type="Gene3D" id="1.20.1250.20">
    <property type="entry name" value="MFS general substrate transporter like domains"/>
    <property type="match status" value="1"/>
</dbReference>
<sequence length="136" mass="14698">MVGRFIDRVPLKSLYRTIALIQVPLLLWAAWAQGWALYAALLGAMIFIFGAIPFTDAMIVRYVDDHSRSRVAGMRLTVSFGVSSLAVWLLGPVVKQVGFTTLLLVMALIAACTAAMVTMLPAEAHGRQKAGVAPQP</sequence>
<accession>A0A158M8P4</accession>
<dbReference type="EMBL" id="JFZZ01000025">
    <property type="protein sequence ID" value="KAK97528.1"/>
    <property type="molecule type" value="Genomic_DNA"/>
</dbReference>
<evidence type="ECO:0000313" key="2">
    <source>
        <dbReference type="EMBL" id="KAK97528.1"/>
    </source>
</evidence>
<feature type="transmembrane region" description="Helical" evidence="1">
    <location>
        <begin position="97"/>
        <end position="120"/>
    </location>
</feature>
<reference evidence="2 3" key="1">
    <citation type="submission" date="2014-03" db="EMBL/GenBank/DDBJ databases">
        <title>Genome sequence of Bordetella holmseii.</title>
        <authorList>
            <person name="Harvill E."/>
            <person name="Goodfield L.L."/>
            <person name="Ivanov Y."/>
            <person name="Meyer J.A."/>
            <person name="Newth C."/>
            <person name="Cassiday P."/>
            <person name="Tondella M.L."/>
            <person name="Liao P."/>
            <person name="Zimmerman J."/>
            <person name="Meert K."/>
            <person name="Wessel D."/>
            <person name="Berger J."/>
            <person name="Dean J.M."/>
            <person name="Holubkov R."/>
            <person name="Burr J."/>
            <person name="Liu T."/>
            <person name="Brinkac L.M."/>
            <person name="Sanka R."/>
            <person name="Kim M."/>
            <person name="Losada L."/>
        </authorList>
    </citation>
    <scope>NUCLEOTIDE SEQUENCE [LARGE SCALE GENOMIC DNA]</scope>
    <source>
        <strain evidence="2 3">CDC-H585-BH</strain>
    </source>
</reference>
<name>A0A158M8P4_9BORD</name>
<comment type="caution">
    <text evidence="2">The sequence shown here is derived from an EMBL/GenBank/DDBJ whole genome shotgun (WGS) entry which is preliminary data.</text>
</comment>
<protein>
    <submittedName>
        <fullName evidence="2">Transporter, major facilitator family protein</fullName>
    </submittedName>
</protein>
<gene>
    <name evidence="2" type="ORF">L497_3694</name>
</gene>
<feature type="transmembrane region" description="Helical" evidence="1">
    <location>
        <begin position="14"/>
        <end position="31"/>
    </location>
</feature>
<dbReference type="SUPFAM" id="SSF103473">
    <property type="entry name" value="MFS general substrate transporter"/>
    <property type="match status" value="1"/>
</dbReference>
<evidence type="ECO:0000256" key="1">
    <source>
        <dbReference type="SAM" id="Phobius"/>
    </source>
</evidence>
<feature type="transmembrane region" description="Helical" evidence="1">
    <location>
        <begin position="37"/>
        <end position="60"/>
    </location>
</feature>
<dbReference type="PATRIC" id="fig|1331206.3.peg.677"/>
<feature type="transmembrane region" description="Helical" evidence="1">
    <location>
        <begin position="72"/>
        <end position="91"/>
    </location>
</feature>
<organism evidence="2 3">
    <name type="scientific">Bordetella holmesii CDC-H585-BH</name>
    <dbReference type="NCBI Taxonomy" id="1331206"/>
    <lineage>
        <taxon>Bacteria</taxon>
        <taxon>Pseudomonadati</taxon>
        <taxon>Pseudomonadota</taxon>
        <taxon>Betaproteobacteria</taxon>
        <taxon>Burkholderiales</taxon>
        <taxon>Alcaligenaceae</taxon>
        <taxon>Bordetella</taxon>
    </lineage>
</organism>
<dbReference type="AlphaFoldDB" id="A0A158M8P4"/>